<reference evidence="2" key="1">
    <citation type="journal article" date="2021" name="PeerJ">
        <title>Extensive microbial diversity within the chicken gut microbiome revealed by metagenomics and culture.</title>
        <authorList>
            <person name="Gilroy R."/>
            <person name="Ravi A."/>
            <person name="Getino M."/>
            <person name="Pursley I."/>
            <person name="Horton D.L."/>
            <person name="Alikhan N.F."/>
            <person name="Baker D."/>
            <person name="Gharbi K."/>
            <person name="Hall N."/>
            <person name="Watson M."/>
            <person name="Adriaenssens E.M."/>
            <person name="Foster-Nyarko E."/>
            <person name="Jarju S."/>
            <person name="Secka A."/>
            <person name="Antonio M."/>
            <person name="Oren A."/>
            <person name="Chaudhuri R.R."/>
            <person name="La Ragione R."/>
            <person name="Hildebrand F."/>
            <person name="Pallen M.J."/>
        </authorList>
    </citation>
    <scope>NUCLEOTIDE SEQUENCE</scope>
    <source>
        <strain evidence="2">ChiBcolR8-3208</strain>
    </source>
</reference>
<dbReference type="EMBL" id="DWXZ01000014">
    <property type="protein sequence ID" value="HJB36639.1"/>
    <property type="molecule type" value="Genomic_DNA"/>
</dbReference>
<protein>
    <submittedName>
        <fullName evidence="2">Lyzozyme M1 (1,4-beta-N-acetylmuramidase)</fullName>
    </submittedName>
</protein>
<comment type="similarity">
    <text evidence="1">Belongs to the glycosyl hydrolase 25 family.</text>
</comment>
<evidence type="ECO:0000256" key="1">
    <source>
        <dbReference type="ARBA" id="ARBA00010646"/>
    </source>
</evidence>
<organism evidence="2 3">
    <name type="scientific">Candidatus Acutalibacter ornithocaccae</name>
    <dbReference type="NCBI Taxonomy" id="2838416"/>
    <lineage>
        <taxon>Bacteria</taxon>
        <taxon>Bacillati</taxon>
        <taxon>Bacillota</taxon>
        <taxon>Clostridia</taxon>
        <taxon>Eubacteriales</taxon>
        <taxon>Acutalibacteraceae</taxon>
        <taxon>Acutalibacter</taxon>
    </lineage>
</organism>
<accession>A0A9D2LWR0</accession>
<dbReference type="GO" id="GO:0016998">
    <property type="term" value="P:cell wall macromolecule catabolic process"/>
    <property type="evidence" value="ECO:0007669"/>
    <property type="project" value="InterPro"/>
</dbReference>
<gene>
    <name evidence="2" type="ORF">H9942_01045</name>
</gene>
<dbReference type="GO" id="GO:0016052">
    <property type="term" value="P:carbohydrate catabolic process"/>
    <property type="evidence" value="ECO:0007669"/>
    <property type="project" value="TreeGrafter"/>
</dbReference>
<dbReference type="AlphaFoldDB" id="A0A9D2LWR0"/>
<reference evidence="2" key="2">
    <citation type="submission" date="2021-04" db="EMBL/GenBank/DDBJ databases">
        <authorList>
            <person name="Gilroy R."/>
        </authorList>
    </citation>
    <scope>NUCLEOTIDE SEQUENCE</scope>
    <source>
        <strain evidence="2">ChiBcolR8-3208</strain>
    </source>
</reference>
<dbReference type="GO" id="GO:0003796">
    <property type="term" value="F:lysozyme activity"/>
    <property type="evidence" value="ECO:0007669"/>
    <property type="project" value="InterPro"/>
</dbReference>
<dbReference type="InterPro" id="IPR017853">
    <property type="entry name" value="GH"/>
</dbReference>
<dbReference type="GO" id="GO:0009253">
    <property type="term" value="P:peptidoglycan catabolic process"/>
    <property type="evidence" value="ECO:0007669"/>
    <property type="project" value="InterPro"/>
</dbReference>
<sequence>MDLTRKRNLFLAITVVLVVAIVAVSAVILVRGPRESSVELVSNNGDGTATVNDINDGNMTIPYYDINVNTYKLQDFKAGSNGTIVYEGGDSFVGINVNSQMGAIDWAQVKQSGVDFALIRVGWRGKTNGNIVLDSNFQANIEGALAAEIPVGVYFYSKAVTTEEAEAEATFVLEQIRNYQVTWPIAFFWEYDTNDDGSQDQSSRTIACNGEQVTSFIKAFCDKIELAGFTASYYADKTMAYETLQLDQLTSYDLWYAEYRAQPGFYYDFGMWQYTDEGTVSGISGSVPITLSFKNYPSLR</sequence>
<dbReference type="PROSITE" id="PS51904">
    <property type="entry name" value="GLYCOSYL_HYDROL_F25_2"/>
    <property type="match status" value="1"/>
</dbReference>
<dbReference type="Pfam" id="PF01183">
    <property type="entry name" value="Glyco_hydro_25"/>
    <property type="match status" value="1"/>
</dbReference>
<dbReference type="Gene3D" id="3.20.20.80">
    <property type="entry name" value="Glycosidases"/>
    <property type="match status" value="1"/>
</dbReference>
<evidence type="ECO:0000313" key="3">
    <source>
        <dbReference type="Proteomes" id="UP000824214"/>
    </source>
</evidence>
<dbReference type="Proteomes" id="UP000824214">
    <property type="component" value="Unassembled WGS sequence"/>
</dbReference>
<comment type="caution">
    <text evidence="2">The sequence shown here is derived from an EMBL/GenBank/DDBJ whole genome shotgun (WGS) entry which is preliminary data.</text>
</comment>
<dbReference type="PANTHER" id="PTHR34135">
    <property type="entry name" value="LYSOZYME"/>
    <property type="match status" value="1"/>
</dbReference>
<dbReference type="SUPFAM" id="SSF51445">
    <property type="entry name" value="(Trans)glycosidases"/>
    <property type="match status" value="1"/>
</dbReference>
<proteinExistence type="inferred from homology"/>
<dbReference type="InterPro" id="IPR002053">
    <property type="entry name" value="Glyco_hydro_25"/>
</dbReference>
<evidence type="ECO:0000313" key="2">
    <source>
        <dbReference type="EMBL" id="HJB36639.1"/>
    </source>
</evidence>
<dbReference type="PANTHER" id="PTHR34135:SF2">
    <property type="entry name" value="LYSOZYME"/>
    <property type="match status" value="1"/>
</dbReference>
<name>A0A9D2LWR0_9FIRM</name>